<evidence type="ECO:0000256" key="4">
    <source>
        <dbReference type="RuleBase" id="RU004478"/>
    </source>
</evidence>
<dbReference type="InterPro" id="IPR009012">
    <property type="entry name" value="GrpE_head"/>
</dbReference>
<dbReference type="InterPro" id="IPR013805">
    <property type="entry name" value="GrpE_CC"/>
</dbReference>
<comment type="similarity">
    <text evidence="1 3 4">Belongs to the GrpE family.</text>
</comment>
<dbReference type="InterPro" id="IPR000740">
    <property type="entry name" value="GrpE"/>
</dbReference>
<reference evidence="6" key="1">
    <citation type="submission" date="2017-09" db="EMBL/GenBank/DDBJ databases">
        <title>Depth-based differentiation of microbial function through sediment-hosted aquifers and enrichment of novel symbionts in the deep terrestrial subsurface.</title>
        <authorList>
            <person name="Probst A.J."/>
            <person name="Ladd B."/>
            <person name="Jarett J.K."/>
            <person name="Geller-Mcgrath D.E."/>
            <person name="Sieber C.M.K."/>
            <person name="Emerson J.B."/>
            <person name="Anantharaman K."/>
            <person name="Thomas B.C."/>
            <person name="Malmstrom R."/>
            <person name="Stieglmeier M."/>
            <person name="Klingl A."/>
            <person name="Woyke T."/>
            <person name="Ryan C.M."/>
            <person name="Banfield J.F."/>
        </authorList>
    </citation>
    <scope>NUCLEOTIDE SEQUENCE [LARGE SCALE GENOMIC DNA]</scope>
</reference>
<dbReference type="PANTHER" id="PTHR21237:SF23">
    <property type="entry name" value="GRPE PROTEIN HOMOLOG, MITOCHONDRIAL"/>
    <property type="match status" value="1"/>
</dbReference>
<dbReference type="Proteomes" id="UP000228687">
    <property type="component" value="Unassembled WGS sequence"/>
</dbReference>
<dbReference type="GO" id="GO:0005737">
    <property type="term" value="C:cytoplasm"/>
    <property type="evidence" value="ECO:0007669"/>
    <property type="project" value="UniProtKB-SubCell"/>
</dbReference>
<dbReference type="Gene3D" id="3.90.20.20">
    <property type="match status" value="1"/>
</dbReference>
<dbReference type="CDD" id="cd00446">
    <property type="entry name" value="GrpE"/>
    <property type="match status" value="1"/>
</dbReference>
<keyword evidence="3" id="KW-0346">Stress response</keyword>
<evidence type="ECO:0000313" key="5">
    <source>
        <dbReference type="EMBL" id="PIS43640.1"/>
    </source>
</evidence>
<dbReference type="PANTHER" id="PTHR21237">
    <property type="entry name" value="GRPE PROTEIN"/>
    <property type="match status" value="1"/>
</dbReference>
<dbReference type="SUPFAM" id="SSF58014">
    <property type="entry name" value="Coiled-coil domain of nucleotide exchange factor GrpE"/>
    <property type="match status" value="1"/>
</dbReference>
<dbReference type="GO" id="GO:0051087">
    <property type="term" value="F:protein-folding chaperone binding"/>
    <property type="evidence" value="ECO:0007669"/>
    <property type="project" value="InterPro"/>
</dbReference>
<dbReference type="GO" id="GO:0042803">
    <property type="term" value="F:protein homodimerization activity"/>
    <property type="evidence" value="ECO:0007669"/>
    <property type="project" value="InterPro"/>
</dbReference>
<gene>
    <name evidence="3 5" type="primary">grpE</name>
    <name evidence="5" type="ORF">COT23_00315</name>
</gene>
<dbReference type="PRINTS" id="PR00773">
    <property type="entry name" value="GRPEPROTEIN"/>
</dbReference>
<dbReference type="EMBL" id="PEXT01000006">
    <property type="protein sequence ID" value="PIS43640.1"/>
    <property type="molecule type" value="Genomic_DNA"/>
</dbReference>
<dbReference type="GO" id="GO:0051082">
    <property type="term" value="F:unfolded protein binding"/>
    <property type="evidence" value="ECO:0007669"/>
    <property type="project" value="TreeGrafter"/>
</dbReference>
<dbReference type="Gene3D" id="2.30.22.10">
    <property type="entry name" value="Head domain of nucleotide exchange factor GrpE"/>
    <property type="match status" value="1"/>
</dbReference>
<dbReference type="AlphaFoldDB" id="A0A2H0YYS8"/>
<dbReference type="Pfam" id="PF01025">
    <property type="entry name" value="GrpE"/>
    <property type="match status" value="1"/>
</dbReference>
<comment type="function">
    <text evidence="3">Participates actively in the response to hyperosmotic and heat shock by preventing the aggregation of stress-denatured proteins, in association with DnaK and GrpE. It is the nucleotide exchange factor for DnaK and may function as a thermosensor. Unfolded proteins bind initially to DnaJ; upon interaction with the DnaJ-bound protein, DnaK hydrolyzes its bound ATP, resulting in the formation of a stable complex. GrpE releases ADP from DnaK; ATP binding to DnaK triggers the release of the substrate protein, thus completing the reaction cycle. Several rounds of ATP-dependent interactions between DnaJ, DnaK and GrpE are required for fully efficient folding.</text>
</comment>
<dbReference type="GO" id="GO:0000774">
    <property type="term" value="F:adenyl-nucleotide exchange factor activity"/>
    <property type="evidence" value="ECO:0007669"/>
    <property type="project" value="InterPro"/>
</dbReference>
<comment type="subcellular location">
    <subcellularLocation>
        <location evidence="3">Cytoplasm</location>
    </subcellularLocation>
</comment>
<accession>A0A2H0YYS8</accession>
<evidence type="ECO:0000256" key="2">
    <source>
        <dbReference type="ARBA" id="ARBA00023186"/>
    </source>
</evidence>
<evidence type="ECO:0000256" key="3">
    <source>
        <dbReference type="HAMAP-Rule" id="MF_01151"/>
    </source>
</evidence>
<comment type="subunit">
    <text evidence="3">Homodimer.</text>
</comment>
<comment type="caution">
    <text evidence="5">The sequence shown here is derived from an EMBL/GenBank/DDBJ whole genome shotgun (WGS) entry which is preliminary data.</text>
</comment>
<dbReference type="GO" id="GO:0006457">
    <property type="term" value="P:protein folding"/>
    <property type="evidence" value="ECO:0007669"/>
    <property type="project" value="InterPro"/>
</dbReference>
<keyword evidence="3" id="KW-0963">Cytoplasm</keyword>
<evidence type="ECO:0000256" key="1">
    <source>
        <dbReference type="ARBA" id="ARBA00009054"/>
    </source>
</evidence>
<protein>
    <recommendedName>
        <fullName evidence="3">Protein GrpE</fullName>
    </recommendedName>
    <alternativeName>
        <fullName evidence="3">HSP-70 cofactor</fullName>
    </alternativeName>
</protein>
<evidence type="ECO:0000313" key="6">
    <source>
        <dbReference type="Proteomes" id="UP000228687"/>
    </source>
</evidence>
<keyword evidence="2 3" id="KW-0143">Chaperone</keyword>
<name>A0A2H0YYS8_9BACT</name>
<organism evidence="5 6">
    <name type="scientific">Candidatus Kaiserbacteria bacterium CG08_land_8_20_14_0_20_50_21</name>
    <dbReference type="NCBI Taxonomy" id="1974604"/>
    <lineage>
        <taxon>Bacteria</taxon>
        <taxon>Candidatus Kaiseribacteriota</taxon>
    </lineage>
</organism>
<dbReference type="HAMAP" id="MF_01151">
    <property type="entry name" value="GrpE"/>
    <property type="match status" value="1"/>
</dbReference>
<sequence length="220" mass="25103">MKNFSIVGPRTEEFGIFLFDSIHTFRHTEEMDTQEEQVEQLDPELDEREDMTIEPEVEERGAEDKIAKMREEISVCRREKQEYMDGWQRAKADYVNALKRFNEDVTASELKGKIKAVETLLPAFDALERAKEHVEIPEGFLAIARQIGNAFASLGLEEIGKIGEQFDPALHDAFGQDTVDTIETDDTVTVVLEKGWRIGDMIIRPAKVRVGRFANGKQEV</sequence>
<proteinExistence type="inferred from homology"/>
<dbReference type="SUPFAM" id="SSF51064">
    <property type="entry name" value="Head domain of nucleotide exchange factor GrpE"/>
    <property type="match status" value="1"/>
</dbReference>